<evidence type="ECO:0000313" key="4">
    <source>
        <dbReference type="Proteomes" id="UP000054988"/>
    </source>
</evidence>
<dbReference type="AlphaFoldDB" id="A0A0W0FDM1"/>
<feature type="compositionally biased region" description="Polar residues" evidence="2">
    <location>
        <begin position="35"/>
        <end position="51"/>
    </location>
</feature>
<gene>
    <name evidence="3" type="ORF">WG66_12978</name>
</gene>
<name>A0A0W0FDM1_MONRR</name>
<feature type="compositionally biased region" description="Basic and acidic residues" evidence="2">
    <location>
        <begin position="371"/>
        <end position="381"/>
    </location>
</feature>
<feature type="compositionally biased region" description="Polar residues" evidence="2">
    <location>
        <begin position="58"/>
        <end position="68"/>
    </location>
</feature>
<reference evidence="3 4" key="1">
    <citation type="submission" date="2015-12" db="EMBL/GenBank/DDBJ databases">
        <title>Draft genome sequence of Moniliophthora roreri, the causal agent of frosty pod rot of cacao.</title>
        <authorList>
            <person name="Aime M.C."/>
            <person name="Diaz-Valderrama J.R."/>
            <person name="Kijpornyongpan T."/>
            <person name="Phillips-Mora W."/>
        </authorList>
    </citation>
    <scope>NUCLEOTIDE SEQUENCE [LARGE SCALE GENOMIC DNA]</scope>
    <source>
        <strain evidence="3 4">MCA 2952</strain>
    </source>
</reference>
<proteinExistence type="predicted"/>
<keyword evidence="1" id="KW-0175">Coiled coil</keyword>
<evidence type="ECO:0000256" key="2">
    <source>
        <dbReference type="SAM" id="MobiDB-lite"/>
    </source>
</evidence>
<feature type="coiled-coil region" evidence="1">
    <location>
        <begin position="240"/>
        <end position="357"/>
    </location>
</feature>
<sequence>MSKRAVPDSARPPSPPTQRRTLLGTKYASLMNDAGTPSNRSPKAGNTSSVTPKHAIQRPNTLLSNKSTAQSQSQLQSSSSQSAAPQLPNQKLPSCIEDFPLLPVSDSNMPPRAMVQFVHAMYVGKLGYSMAAAPDDVRTEAWASVLVDLAKLGIAVEVPPSHAHLVQHSQQQAPKSLLQRLSDIPTGAERRSSSSRTGGEADALAQLHTEIQLREISLTALRAELSGKIRDEMDRTMVELDQTRGELVKVRSEVKNLENEKEMLKGVQKAVAKEQAELGRLKEGKAKLDSEVQRLHTEVNARSEELRKSEVEKERLGNEIQQMRVEHAKITEEKEELGRLRREKQNVVRELDDLRSKLEGLLGCNPSSEQPVKRERSPSWS</sequence>
<dbReference type="Proteomes" id="UP000054988">
    <property type="component" value="Unassembled WGS sequence"/>
</dbReference>
<organism evidence="3 4">
    <name type="scientific">Moniliophthora roreri</name>
    <name type="common">Frosty pod rot fungus</name>
    <name type="synonym">Monilia roreri</name>
    <dbReference type="NCBI Taxonomy" id="221103"/>
    <lineage>
        <taxon>Eukaryota</taxon>
        <taxon>Fungi</taxon>
        <taxon>Dikarya</taxon>
        <taxon>Basidiomycota</taxon>
        <taxon>Agaricomycotina</taxon>
        <taxon>Agaricomycetes</taxon>
        <taxon>Agaricomycetidae</taxon>
        <taxon>Agaricales</taxon>
        <taxon>Marasmiineae</taxon>
        <taxon>Marasmiaceae</taxon>
        <taxon>Moniliophthora</taxon>
    </lineage>
</organism>
<feature type="region of interest" description="Disordered" evidence="2">
    <location>
        <begin position="1"/>
        <end position="91"/>
    </location>
</feature>
<comment type="caution">
    <text evidence="3">The sequence shown here is derived from an EMBL/GenBank/DDBJ whole genome shotgun (WGS) entry which is preliminary data.</text>
</comment>
<feature type="region of interest" description="Disordered" evidence="2">
    <location>
        <begin position="360"/>
        <end position="381"/>
    </location>
</feature>
<feature type="compositionally biased region" description="Low complexity" evidence="2">
    <location>
        <begin position="69"/>
        <end position="88"/>
    </location>
</feature>
<protein>
    <submittedName>
        <fullName evidence="3">Uncharacterized protein</fullName>
    </submittedName>
</protein>
<dbReference type="EMBL" id="LATX01002076">
    <property type="protein sequence ID" value="KTB34455.1"/>
    <property type="molecule type" value="Genomic_DNA"/>
</dbReference>
<evidence type="ECO:0000256" key="1">
    <source>
        <dbReference type="SAM" id="Coils"/>
    </source>
</evidence>
<evidence type="ECO:0000313" key="3">
    <source>
        <dbReference type="EMBL" id="KTB34455.1"/>
    </source>
</evidence>
<accession>A0A0W0FDM1</accession>